<comment type="function">
    <text evidence="2">APS kinase catalyzes the synthesis of activated sulfate.</text>
</comment>
<keyword evidence="5 12" id="KW-0808">Transferase</keyword>
<dbReference type="Pfam" id="PF00009">
    <property type="entry name" value="GTP_EFTU"/>
    <property type="match status" value="1"/>
</dbReference>
<dbReference type="InterPro" id="IPR011779">
    <property type="entry name" value="SO4_adenylTrfase_lsu"/>
</dbReference>
<comment type="similarity">
    <text evidence="3">In the C-terminal section; belongs to the APS kinase family.</text>
</comment>
<dbReference type="eggNOG" id="COG0529">
    <property type="taxonomic scope" value="Bacteria"/>
</dbReference>
<dbReference type="GO" id="GO:0005525">
    <property type="term" value="F:GTP binding"/>
    <property type="evidence" value="ECO:0007669"/>
    <property type="project" value="UniProtKB-KW"/>
</dbReference>
<dbReference type="Pfam" id="PF22594">
    <property type="entry name" value="GTP-eEF1A_C"/>
    <property type="match status" value="1"/>
</dbReference>
<dbReference type="GO" id="GO:0005524">
    <property type="term" value="F:ATP binding"/>
    <property type="evidence" value="ECO:0007669"/>
    <property type="project" value="UniProtKB-UniRule"/>
</dbReference>
<evidence type="ECO:0000256" key="5">
    <source>
        <dbReference type="ARBA" id="ARBA00022679"/>
    </source>
</evidence>
<evidence type="ECO:0000259" key="13">
    <source>
        <dbReference type="PROSITE" id="PS51722"/>
    </source>
</evidence>
<evidence type="ECO:0000256" key="11">
    <source>
        <dbReference type="ARBA" id="ARBA00049370"/>
    </source>
</evidence>
<dbReference type="Gene3D" id="3.40.50.300">
    <property type="entry name" value="P-loop containing nucleotide triphosphate hydrolases"/>
    <property type="match status" value="2"/>
</dbReference>
<dbReference type="Gene3D" id="2.40.30.10">
    <property type="entry name" value="Translation factors"/>
    <property type="match status" value="2"/>
</dbReference>
<dbReference type="InterPro" id="IPR009001">
    <property type="entry name" value="Transl_elong_EF1A/Init_IF2_C"/>
</dbReference>
<feature type="domain" description="Tr-type G" evidence="13">
    <location>
        <begin position="4"/>
        <end position="217"/>
    </location>
</feature>
<dbReference type="PROSITE" id="PS51722">
    <property type="entry name" value="G_TR_2"/>
    <property type="match status" value="1"/>
</dbReference>
<dbReference type="InterPro" id="IPR041757">
    <property type="entry name" value="CysN_GTP-bd"/>
</dbReference>
<dbReference type="SUPFAM" id="SSF50447">
    <property type="entry name" value="Translation proteins"/>
    <property type="match status" value="1"/>
</dbReference>
<keyword evidence="12" id="KW-0418">Kinase</keyword>
<dbReference type="GO" id="GO:0000103">
    <property type="term" value="P:sulfate assimilation"/>
    <property type="evidence" value="ECO:0007669"/>
    <property type="project" value="UniProtKB-UniRule"/>
</dbReference>
<dbReference type="GO" id="GO:0004781">
    <property type="term" value="F:sulfate adenylyltransferase (ATP) activity"/>
    <property type="evidence" value="ECO:0007669"/>
    <property type="project" value="UniProtKB-EC"/>
</dbReference>
<comment type="similarity">
    <text evidence="12">Belongs to the APS kinase family.</text>
</comment>
<evidence type="ECO:0000256" key="4">
    <source>
        <dbReference type="ARBA" id="ARBA00007237"/>
    </source>
</evidence>
<keyword evidence="9" id="KW-0342">GTP-binding</keyword>
<name>A0A068NXV7_FIMGI</name>
<dbReference type="GO" id="GO:0070814">
    <property type="term" value="P:hydrogen sulfide biosynthetic process"/>
    <property type="evidence" value="ECO:0007669"/>
    <property type="project" value="UniProtKB-UniRule"/>
</dbReference>
<dbReference type="GO" id="GO:0003924">
    <property type="term" value="F:GTPase activity"/>
    <property type="evidence" value="ECO:0007669"/>
    <property type="project" value="InterPro"/>
</dbReference>
<evidence type="ECO:0000256" key="1">
    <source>
        <dbReference type="ARBA" id="ARBA00001823"/>
    </source>
</evidence>
<dbReference type="InterPro" id="IPR044138">
    <property type="entry name" value="CysN_II"/>
</dbReference>
<dbReference type="InterPro" id="IPR027417">
    <property type="entry name" value="P-loop_NTPase"/>
</dbReference>
<dbReference type="InterPro" id="IPR002891">
    <property type="entry name" value="APS"/>
</dbReference>
<dbReference type="InterPro" id="IPR000795">
    <property type="entry name" value="T_Tr_GTP-bd_dom"/>
</dbReference>
<evidence type="ECO:0000313" key="14">
    <source>
        <dbReference type="EMBL" id="AIE86484.1"/>
    </source>
</evidence>
<evidence type="ECO:0000256" key="10">
    <source>
        <dbReference type="ARBA" id="ARBA00023268"/>
    </source>
</evidence>
<dbReference type="GO" id="GO:0004020">
    <property type="term" value="F:adenylylsulfate kinase activity"/>
    <property type="evidence" value="ECO:0007669"/>
    <property type="project" value="UniProtKB-UniRule"/>
</dbReference>
<protein>
    <recommendedName>
        <fullName evidence="12">Adenylyl-sulfate kinase</fullName>
        <ecNumber evidence="12">2.7.1.25</ecNumber>
    </recommendedName>
    <alternativeName>
        <fullName evidence="12">APS kinase</fullName>
    </alternativeName>
    <alternativeName>
        <fullName evidence="12">ATP adenosine-5'-phosphosulfate 3'-phosphotransferase</fullName>
    </alternativeName>
    <alternativeName>
        <fullName evidence="12">Adenosine-5'-phosphosulfate kinase</fullName>
    </alternativeName>
</protein>
<dbReference type="CDD" id="cd04095">
    <property type="entry name" value="CysN_NoDQ_III"/>
    <property type="match status" value="1"/>
</dbReference>
<feature type="active site" description="Phosphoserine intermediate" evidence="12">
    <location>
        <position position="504"/>
    </location>
</feature>
<dbReference type="eggNOG" id="COG2895">
    <property type="taxonomic scope" value="Bacteria"/>
</dbReference>
<reference evidence="14 15" key="1">
    <citation type="journal article" date="2014" name="PLoS ONE">
        <title>The first complete genome sequence of the class fimbriimonadia in the phylum armatimonadetes.</title>
        <authorList>
            <person name="Hu Z.Y."/>
            <person name="Wang Y.Z."/>
            <person name="Im W.T."/>
            <person name="Wang S.Y."/>
            <person name="Zhao G.P."/>
            <person name="Zheng H.J."/>
            <person name="Quan Z.X."/>
        </authorList>
    </citation>
    <scope>NUCLEOTIDE SEQUENCE [LARGE SCALE GENOMIC DNA]</scope>
    <source>
        <strain evidence="14">Gsoil 348</strain>
    </source>
</reference>
<dbReference type="AlphaFoldDB" id="A0A068NXV7"/>
<accession>A0A068NXV7</accession>
<dbReference type="OrthoDB" id="9804504at2"/>
<comment type="function">
    <text evidence="12">Catalyzes the synthesis of activated sulfate.</text>
</comment>
<dbReference type="NCBIfam" id="TIGR02034">
    <property type="entry name" value="CysN"/>
    <property type="match status" value="1"/>
</dbReference>
<dbReference type="PANTHER" id="PTHR23115">
    <property type="entry name" value="TRANSLATION FACTOR"/>
    <property type="match status" value="1"/>
</dbReference>
<keyword evidence="7 12" id="KW-0547">Nucleotide-binding</keyword>
<dbReference type="KEGG" id="fgi:OP10G_3116"/>
<dbReference type="UniPathway" id="UPA00140">
    <property type="reaction ID" value="UER00205"/>
</dbReference>
<evidence type="ECO:0000256" key="7">
    <source>
        <dbReference type="ARBA" id="ARBA00022741"/>
    </source>
</evidence>
<dbReference type="CDD" id="cd02027">
    <property type="entry name" value="APSK"/>
    <property type="match status" value="1"/>
</dbReference>
<dbReference type="InterPro" id="IPR059117">
    <property type="entry name" value="APS_kinase_dom"/>
</dbReference>
<dbReference type="InterPro" id="IPR009000">
    <property type="entry name" value="Transl_B-barrel_sf"/>
</dbReference>
<keyword evidence="15" id="KW-1185">Reference proteome</keyword>
<dbReference type="EMBL" id="CP007139">
    <property type="protein sequence ID" value="AIE86484.1"/>
    <property type="molecule type" value="Genomic_DNA"/>
</dbReference>
<keyword evidence="10" id="KW-0511">Multifunctional enzyme</keyword>
<evidence type="ECO:0000256" key="12">
    <source>
        <dbReference type="HAMAP-Rule" id="MF_00065"/>
    </source>
</evidence>
<keyword evidence="6 14" id="KW-0548">Nucleotidyltransferase</keyword>
<dbReference type="HOGENOM" id="CLU_007265_5_3_0"/>
<dbReference type="SUPFAM" id="SSF52540">
    <property type="entry name" value="P-loop containing nucleoside triphosphate hydrolases"/>
    <property type="match status" value="2"/>
</dbReference>
<keyword evidence="8 12" id="KW-0067">ATP-binding</keyword>
<comment type="pathway">
    <text evidence="12">Sulfur metabolism; hydrogen sulfide biosynthesis; sulfite from sulfate: step 2/3.</text>
</comment>
<proteinExistence type="inferred from homology"/>
<feature type="binding site" evidence="12">
    <location>
        <begin position="430"/>
        <end position="437"/>
    </location>
    <ligand>
        <name>ATP</name>
        <dbReference type="ChEBI" id="CHEBI:30616"/>
    </ligand>
</feature>
<evidence type="ECO:0000256" key="9">
    <source>
        <dbReference type="ARBA" id="ARBA00023134"/>
    </source>
</evidence>
<sequence>MDTRPIVRVVVAGSVDDGKSTLLGRLLFDTDSILDDQLSAVRRASDASGEEATNLALLTDGLRAERAQKITIDVAYRHFSTSRRRILLADTPGHEQYTRNMLTGASTADAAILLLDASRGITEQSLRHAYITAMLLVPRVLVAVNKMDLVGFDEAAFGAIVEQFRAQVGSLHLPLTFLPVSAREGDNVAARGERMPWYRGPTLLEYLDEITPNESAVAAPFRFPIQLAIRPNASFRGYAGTPVSGSISVGEPVRVIPSGVTSRIAAIHGTSGSVERCEAGDAIVVELEDEIGLHRGDMLVRPREVPSVLSQIDLEVCVTGGTELRAGKRVLIRHLLSEVPAQVAAVRDRLEPGTMERGAADSLQTNDIGRIELRAAVAMPIEPFRSNRSTGGVVLIDPATNEILAAGVATGIETPNDIVREHPRVVWLTGLSGAGKSTLSKMMVEELQARNVPCVILDGDDLRSGLNRDLGFDEAGRTENIRRTAEIARLLASQGVWVVCALISPLASQRELARSIVGEIFVEAYIRCSLDEVARRDPKGLYRRAMSGELRSFTGISSPYEVPDAPDIVIDTEMLTPSECLRRLTSFLIG</sequence>
<evidence type="ECO:0000256" key="8">
    <source>
        <dbReference type="ARBA" id="ARBA00022840"/>
    </source>
</evidence>
<dbReference type="CDD" id="cd03695">
    <property type="entry name" value="CysN_NodQ_II"/>
    <property type="match status" value="1"/>
</dbReference>
<evidence type="ECO:0000256" key="6">
    <source>
        <dbReference type="ARBA" id="ARBA00022695"/>
    </source>
</evidence>
<evidence type="ECO:0000256" key="3">
    <source>
        <dbReference type="ARBA" id="ARBA00005438"/>
    </source>
</evidence>
<evidence type="ECO:0000313" key="15">
    <source>
        <dbReference type="Proteomes" id="UP000027982"/>
    </source>
</evidence>
<dbReference type="PRINTS" id="PR00315">
    <property type="entry name" value="ELONGATNFCT"/>
</dbReference>
<dbReference type="InterPro" id="IPR054696">
    <property type="entry name" value="GTP-eEF1A_C"/>
</dbReference>
<comment type="similarity">
    <text evidence="4">In the N-terminal section; belongs to the TRAFAC class translation factor GTPase superfamily. Classic translation factor GTPase family. CysN/NodQ subfamily.</text>
</comment>
<dbReference type="RefSeq" id="WP_025229554.1">
    <property type="nucleotide sequence ID" value="NZ_CP007139.1"/>
</dbReference>
<dbReference type="InterPro" id="IPR044139">
    <property type="entry name" value="CysN_NoDQ_III"/>
</dbReference>
<comment type="catalytic activity">
    <reaction evidence="11">
        <text>sulfate + ATP + H(+) = adenosine 5'-phosphosulfate + diphosphate</text>
        <dbReference type="Rhea" id="RHEA:18133"/>
        <dbReference type="ChEBI" id="CHEBI:15378"/>
        <dbReference type="ChEBI" id="CHEBI:16189"/>
        <dbReference type="ChEBI" id="CHEBI:30616"/>
        <dbReference type="ChEBI" id="CHEBI:33019"/>
        <dbReference type="ChEBI" id="CHEBI:58243"/>
        <dbReference type="EC" id="2.7.7.4"/>
    </reaction>
</comment>
<dbReference type="InterPro" id="IPR050100">
    <property type="entry name" value="TRAFAC_GTPase_members"/>
</dbReference>
<dbReference type="CDD" id="cd04166">
    <property type="entry name" value="CysN_ATPS"/>
    <property type="match status" value="1"/>
</dbReference>
<organism evidence="14 15">
    <name type="scientific">Fimbriimonas ginsengisoli Gsoil 348</name>
    <dbReference type="NCBI Taxonomy" id="661478"/>
    <lineage>
        <taxon>Bacteria</taxon>
        <taxon>Bacillati</taxon>
        <taxon>Armatimonadota</taxon>
        <taxon>Fimbriimonadia</taxon>
        <taxon>Fimbriimonadales</taxon>
        <taxon>Fimbriimonadaceae</taxon>
        <taxon>Fimbriimonas</taxon>
    </lineage>
</organism>
<dbReference type="Pfam" id="PF01583">
    <property type="entry name" value="APS_kinase"/>
    <property type="match status" value="1"/>
</dbReference>
<dbReference type="STRING" id="661478.OP10G_3116"/>
<comment type="catalytic activity">
    <reaction evidence="1 12">
        <text>adenosine 5'-phosphosulfate + ATP = 3'-phosphoadenylyl sulfate + ADP + H(+)</text>
        <dbReference type="Rhea" id="RHEA:24152"/>
        <dbReference type="ChEBI" id="CHEBI:15378"/>
        <dbReference type="ChEBI" id="CHEBI:30616"/>
        <dbReference type="ChEBI" id="CHEBI:58243"/>
        <dbReference type="ChEBI" id="CHEBI:58339"/>
        <dbReference type="ChEBI" id="CHEBI:456216"/>
        <dbReference type="EC" id="2.7.1.25"/>
    </reaction>
</comment>
<dbReference type="SUPFAM" id="SSF50465">
    <property type="entry name" value="EF-Tu/eEF-1alpha/eIF2-gamma C-terminal domain"/>
    <property type="match status" value="1"/>
</dbReference>
<keyword evidence="12" id="KW-0597">Phosphoprotein</keyword>
<dbReference type="NCBIfam" id="TIGR00455">
    <property type="entry name" value="apsK"/>
    <property type="match status" value="1"/>
</dbReference>
<gene>
    <name evidence="12" type="primary">cysC</name>
    <name evidence="14" type="ORF">OP10G_3116</name>
</gene>
<evidence type="ECO:0000256" key="2">
    <source>
        <dbReference type="ARBA" id="ARBA00002357"/>
    </source>
</evidence>
<dbReference type="NCBIfam" id="NF003013">
    <property type="entry name" value="PRK03846.1"/>
    <property type="match status" value="1"/>
</dbReference>
<dbReference type="EC" id="2.7.1.25" evidence="12"/>
<dbReference type="Proteomes" id="UP000027982">
    <property type="component" value="Chromosome"/>
</dbReference>
<dbReference type="HAMAP" id="MF_00065">
    <property type="entry name" value="Adenylyl_sulf_kinase"/>
    <property type="match status" value="1"/>
</dbReference>